<feature type="region of interest" description="Disordered" evidence="1">
    <location>
        <begin position="1"/>
        <end position="50"/>
    </location>
</feature>
<dbReference type="STRING" id="675635.Psed_5781"/>
<dbReference type="AlphaFoldDB" id="F4D1C0"/>
<reference evidence="2 3" key="1">
    <citation type="journal article" date="2011" name="J. Bacteriol.">
        <title>Genome sequence of the 1,4-dioxane-degrading Pseudonocardia dioxanivorans strain CB1190.</title>
        <authorList>
            <person name="Sales C.M."/>
            <person name="Mahendra S."/>
            <person name="Grostern A."/>
            <person name="Parales R.E."/>
            <person name="Goodwin L.A."/>
            <person name="Woyke T."/>
            <person name="Nolan M."/>
            <person name="Lapidus A."/>
            <person name="Chertkov O."/>
            <person name="Ovchinnikova G."/>
            <person name="Sczyrba A."/>
            <person name="Alvarez-Cohen L."/>
        </authorList>
    </citation>
    <scope>NUCLEOTIDE SEQUENCE [LARGE SCALE GENOMIC DNA]</scope>
    <source>
        <strain evidence="3">ATCC 55486 / DSM 44775 / JCM 13855 / CB1190</strain>
    </source>
</reference>
<proteinExistence type="predicted"/>
<sequence length="64" mass="7159">MSEEREPTWEVPRKSTQGEPCPTCGRRGSYSSTDPAAHYAAPSGHTIHRDDDLGITWESCPQER</sequence>
<protein>
    <submittedName>
        <fullName evidence="2">Uncharacterized protein</fullName>
    </submittedName>
</protein>
<keyword evidence="3" id="KW-1185">Reference proteome</keyword>
<evidence type="ECO:0000313" key="3">
    <source>
        <dbReference type="Proteomes" id="UP000007809"/>
    </source>
</evidence>
<name>F4D1C0_PSEUX</name>
<dbReference type="EMBL" id="CP002593">
    <property type="protein sequence ID" value="AEA27908.1"/>
    <property type="molecule type" value="Genomic_DNA"/>
</dbReference>
<gene>
    <name evidence="2" type="ordered locus">Psed_5781</name>
</gene>
<organism evidence="2 3">
    <name type="scientific">Pseudonocardia dioxanivorans (strain ATCC 55486 / DSM 44775 / JCM 13855 / CB1190)</name>
    <dbReference type="NCBI Taxonomy" id="675635"/>
    <lineage>
        <taxon>Bacteria</taxon>
        <taxon>Bacillati</taxon>
        <taxon>Actinomycetota</taxon>
        <taxon>Actinomycetes</taxon>
        <taxon>Pseudonocardiales</taxon>
        <taxon>Pseudonocardiaceae</taxon>
        <taxon>Pseudonocardia</taxon>
    </lineage>
</organism>
<dbReference type="HOGENOM" id="CLU_2864618_0_0_11"/>
<dbReference type="KEGG" id="pdx:Psed_5781"/>
<dbReference type="Proteomes" id="UP000007809">
    <property type="component" value="Chromosome"/>
</dbReference>
<feature type="compositionally biased region" description="Basic and acidic residues" evidence="1">
    <location>
        <begin position="1"/>
        <end position="13"/>
    </location>
</feature>
<accession>F4D1C0</accession>
<evidence type="ECO:0000256" key="1">
    <source>
        <dbReference type="SAM" id="MobiDB-lite"/>
    </source>
</evidence>
<evidence type="ECO:0000313" key="2">
    <source>
        <dbReference type="EMBL" id="AEA27908.1"/>
    </source>
</evidence>